<evidence type="ECO:0000256" key="1">
    <source>
        <dbReference type="SAM" id="MobiDB-lite"/>
    </source>
</evidence>
<accession>A0A8X7S7K4</accession>
<evidence type="ECO:0000313" key="2">
    <source>
        <dbReference type="EMBL" id="KAG2301031.1"/>
    </source>
</evidence>
<feature type="compositionally biased region" description="Polar residues" evidence="1">
    <location>
        <begin position="32"/>
        <end position="45"/>
    </location>
</feature>
<evidence type="ECO:0000313" key="3">
    <source>
        <dbReference type="Proteomes" id="UP000886595"/>
    </source>
</evidence>
<gene>
    <name evidence="2" type="ORF">Bca52824_029682</name>
</gene>
<dbReference type="EMBL" id="JAAMPC010000007">
    <property type="protein sequence ID" value="KAG2301031.1"/>
    <property type="molecule type" value="Genomic_DNA"/>
</dbReference>
<feature type="region of interest" description="Disordered" evidence="1">
    <location>
        <begin position="32"/>
        <end position="64"/>
    </location>
</feature>
<dbReference type="Proteomes" id="UP000886595">
    <property type="component" value="Unassembled WGS sequence"/>
</dbReference>
<dbReference type="AlphaFoldDB" id="A0A8X7S7K4"/>
<keyword evidence="3" id="KW-1185">Reference proteome</keyword>
<organism evidence="2 3">
    <name type="scientific">Brassica carinata</name>
    <name type="common">Ethiopian mustard</name>
    <name type="synonym">Abyssinian cabbage</name>
    <dbReference type="NCBI Taxonomy" id="52824"/>
    <lineage>
        <taxon>Eukaryota</taxon>
        <taxon>Viridiplantae</taxon>
        <taxon>Streptophyta</taxon>
        <taxon>Embryophyta</taxon>
        <taxon>Tracheophyta</taxon>
        <taxon>Spermatophyta</taxon>
        <taxon>Magnoliopsida</taxon>
        <taxon>eudicotyledons</taxon>
        <taxon>Gunneridae</taxon>
        <taxon>Pentapetalae</taxon>
        <taxon>rosids</taxon>
        <taxon>malvids</taxon>
        <taxon>Brassicales</taxon>
        <taxon>Brassicaceae</taxon>
        <taxon>Brassiceae</taxon>
        <taxon>Brassica</taxon>
    </lineage>
</organism>
<sequence>MFGDCKYGKHKLFDLSENQSLCQTQKVSNASFNRENPSVSGSEISRVTRKFQGKSQGLPESRRGRRDVTWWLSSGSLLLKANI</sequence>
<proteinExistence type="predicted"/>
<reference evidence="2 3" key="1">
    <citation type="submission" date="2020-02" db="EMBL/GenBank/DDBJ databases">
        <authorList>
            <person name="Ma Q."/>
            <person name="Huang Y."/>
            <person name="Song X."/>
            <person name="Pei D."/>
        </authorList>
    </citation>
    <scope>NUCLEOTIDE SEQUENCE [LARGE SCALE GENOMIC DNA]</scope>
    <source>
        <strain evidence="2">Sxm20200214</strain>
        <tissue evidence="2">Leaf</tissue>
    </source>
</reference>
<comment type="caution">
    <text evidence="2">The sequence shown here is derived from an EMBL/GenBank/DDBJ whole genome shotgun (WGS) entry which is preliminary data.</text>
</comment>
<protein>
    <submittedName>
        <fullName evidence="2">Uncharacterized protein</fullName>
    </submittedName>
</protein>
<name>A0A8X7S7K4_BRACI</name>